<protein>
    <submittedName>
        <fullName evidence="2">Uncharacterized protein</fullName>
    </submittedName>
</protein>
<evidence type="ECO:0000313" key="2">
    <source>
        <dbReference type="EMBL" id="KAJ4317652.1"/>
    </source>
</evidence>
<keyword evidence="1" id="KW-0175">Coiled coil</keyword>
<accession>A0A9W9BNL2</accession>
<feature type="coiled-coil region" evidence="1">
    <location>
        <begin position="183"/>
        <end position="273"/>
    </location>
</feature>
<proteinExistence type="predicted"/>
<evidence type="ECO:0000313" key="3">
    <source>
        <dbReference type="Proteomes" id="UP001140502"/>
    </source>
</evidence>
<comment type="caution">
    <text evidence="2">The sequence shown here is derived from an EMBL/GenBank/DDBJ whole genome shotgun (WGS) entry which is preliminary data.</text>
</comment>
<keyword evidence="3" id="KW-1185">Reference proteome</keyword>
<reference evidence="2" key="1">
    <citation type="submission" date="2022-10" db="EMBL/GenBank/DDBJ databases">
        <title>Tapping the CABI collections for fungal endophytes: first genome assemblies for Collariella, Neodidymelliopsis, Ascochyta clinopodiicola, Didymella pomorum, Didymosphaeria variabile, Neocosmospora piperis and Neocucurbitaria cava.</title>
        <authorList>
            <person name="Hill R."/>
        </authorList>
    </citation>
    <scope>NUCLEOTIDE SEQUENCE</scope>
    <source>
        <strain evidence="2">IMI 366586</strain>
    </source>
</reference>
<gene>
    <name evidence="2" type="ORF">N0V84_007251</name>
</gene>
<dbReference type="Gene3D" id="1.10.287.1490">
    <property type="match status" value="1"/>
</dbReference>
<dbReference type="OrthoDB" id="5068061at2759"/>
<name>A0A9W9BNL2_9HYPO</name>
<dbReference type="AlphaFoldDB" id="A0A9W9BNL2"/>
<dbReference type="Proteomes" id="UP001140502">
    <property type="component" value="Unassembled WGS sequence"/>
</dbReference>
<evidence type="ECO:0000256" key="1">
    <source>
        <dbReference type="SAM" id="Coils"/>
    </source>
</evidence>
<feature type="coiled-coil region" evidence="1">
    <location>
        <begin position="119"/>
        <end position="153"/>
    </location>
</feature>
<organism evidence="2 3">
    <name type="scientific">Fusarium piperis</name>
    <dbReference type="NCBI Taxonomy" id="1435070"/>
    <lineage>
        <taxon>Eukaryota</taxon>
        <taxon>Fungi</taxon>
        <taxon>Dikarya</taxon>
        <taxon>Ascomycota</taxon>
        <taxon>Pezizomycotina</taxon>
        <taxon>Sordariomycetes</taxon>
        <taxon>Hypocreomycetidae</taxon>
        <taxon>Hypocreales</taxon>
        <taxon>Nectriaceae</taxon>
        <taxon>Fusarium</taxon>
        <taxon>Fusarium solani species complex</taxon>
    </lineage>
</organism>
<dbReference type="EMBL" id="JAPEUR010000156">
    <property type="protein sequence ID" value="KAJ4317652.1"/>
    <property type="molecule type" value="Genomic_DNA"/>
</dbReference>
<sequence>MTSSSWDPANLLQITDDLRSRSGEISCLGITKHGARCRWDVLEPNLSEVRPLLRDMSQVKPESITAETLRKLARLCLCPKFHSHQAEQFVYHWTAVLKTATQHHKKLLEDNNSPSSDTVQTLEHRLAFKQRECEDLEKKLDREIVSNTRLSDEWREKSSEMTTEITHLKHQIDEHEHHILTAVQAMLDQKKAAQTLIEQRKEESANRDKAERENTILQSKLKASQDKLKRVREENENLIEELATVVESNDVEMKSCQDEIDQLKATERDLTKERDAGDAMLQQYRAQIAKQLAQNTLLDDRIASLEAAQARLEASIASCWVHAFWGWTSRFKGRRNGSGHLGGKTEEIALKTYA</sequence>